<dbReference type="InterPro" id="IPR001680">
    <property type="entry name" value="WD40_rpt"/>
</dbReference>
<proteinExistence type="predicted"/>
<organism evidence="5 6">
    <name type="scientific">Allomyces macrogynus (strain ATCC 38327)</name>
    <name type="common">Allomyces javanicus var. macrogynus</name>
    <dbReference type="NCBI Taxonomy" id="578462"/>
    <lineage>
        <taxon>Eukaryota</taxon>
        <taxon>Fungi</taxon>
        <taxon>Fungi incertae sedis</taxon>
        <taxon>Blastocladiomycota</taxon>
        <taxon>Blastocladiomycetes</taxon>
        <taxon>Blastocladiales</taxon>
        <taxon>Blastocladiaceae</taxon>
        <taxon>Allomyces</taxon>
    </lineage>
</organism>
<dbReference type="InterPro" id="IPR020472">
    <property type="entry name" value="WD40_PAC1"/>
</dbReference>
<evidence type="ECO:0000256" key="3">
    <source>
        <dbReference type="PROSITE-ProRule" id="PRU00221"/>
    </source>
</evidence>
<dbReference type="Gene3D" id="2.130.10.10">
    <property type="entry name" value="YVTN repeat-like/Quinoprotein amine dehydrogenase"/>
    <property type="match status" value="4"/>
</dbReference>
<keyword evidence="6" id="KW-1185">Reference proteome</keyword>
<dbReference type="PROSITE" id="PS50082">
    <property type="entry name" value="WD_REPEATS_2"/>
    <property type="match status" value="5"/>
</dbReference>
<dbReference type="PROSITE" id="PS50294">
    <property type="entry name" value="WD_REPEATS_REGION"/>
    <property type="match status" value="4"/>
</dbReference>
<dbReference type="eggNOG" id="KOG0641">
    <property type="taxonomic scope" value="Eukaryota"/>
</dbReference>
<dbReference type="OMA" id="QSNVGHT"/>
<dbReference type="PRINTS" id="PR00320">
    <property type="entry name" value="GPROTEINBRPT"/>
</dbReference>
<dbReference type="SUPFAM" id="SSF50978">
    <property type="entry name" value="WD40 repeat-like"/>
    <property type="match status" value="2"/>
</dbReference>
<feature type="compositionally biased region" description="Low complexity" evidence="4">
    <location>
        <begin position="427"/>
        <end position="436"/>
    </location>
</feature>
<dbReference type="AlphaFoldDB" id="A0A0L0RXS4"/>
<dbReference type="VEuPathDB" id="FungiDB:AMAG_01062"/>
<reference evidence="5 6" key="1">
    <citation type="submission" date="2009-11" db="EMBL/GenBank/DDBJ databases">
        <title>Annotation of Allomyces macrogynus ATCC 38327.</title>
        <authorList>
            <consortium name="The Broad Institute Genome Sequencing Platform"/>
            <person name="Russ C."/>
            <person name="Cuomo C."/>
            <person name="Burger G."/>
            <person name="Gray M.W."/>
            <person name="Holland P.W.H."/>
            <person name="King N."/>
            <person name="Lang F.B.F."/>
            <person name="Roger A.J."/>
            <person name="Ruiz-Trillo I."/>
            <person name="Young S.K."/>
            <person name="Zeng Q."/>
            <person name="Gargeya S."/>
            <person name="Fitzgerald M."/>
            <person name="Haas B."/>
            <person name="Abouelleil A."/>
            <person name="Alvarado L."/>
            <person name="Arachchi H.M."/>
            <person name="Berlin A."/>
            <person name="Chapman S.B."/>
            <person name="Gearin G."/>
            <person name="Goldberg J."/>
            <person name="Griggs A."/>
            <person name="Gujja S."/>
            <person name="Hansen M."/>
            <person name="Heiman D."/>
            <person name="Howarth C."/>
            <person name="Larimer J."/>
            <person name="Lui A."/>
            <person name="MacDonald P.J.P."/>
            <person name="McCowen C."/>
            <person name="Montmayeur A."/>
            <person name="Murphy C."/>
            <person name="Neiman D."/>
            <person name="Pearson M."/>
            <person name="Priest M."/>
            <person name="Roberts A."/>
            <person name="Saif S."/>
            <person name="Shea T."/>
            <person name="Sisk P."/>
            <person name="Stolte C."/>
            <person name="Sykes S."/>
            <person name="Wortman J."/>
            <person name="Nusbaum C."/>
            <person name="Birren B."/>
        </authorList>
    </citation>
    <scope>NUCLEOTIDE SEQUENCE [LARGE SCALE GENOMIC DNA]</scope>
    <source>
        <strain evidence="5 6">ATCC 38327</strain>
    </source>
</reference>
<evidence type="ECO:0000313" key="5">
    <source>
        <dbReference type="EMBL" id="KNE55138.1"/>
    </source>
</evidence>
<evidence type="ECO:0000256" key="4">
    <source>
        <dbReference type="SAM" id="MobiDB-lite"/>
    </source>
</evidence>
<accession>A0A0L0RXS4</accession>
<dbReference type="Proteomes" id="UP000054350">
    <property type="component" value="Unassembled WGS sequence"/>
</dbReference>
<dbReference type="EMBL" id="GG745329">
    <property type="protein sequence ID" value="KNE55138.1"/>
    <property type="molecule type" value="Genomic_DNA"/>
</dbReference>
<feature type="repeat" description="WD" evidence="3">
    <location>
        <begin position="743"/>
        <end position="775"/>
    </location>
</feature>
<dbReference type="OrthoDB" id="6262491at2759"/>
<feature type="region of interest" description="Disordered" evidence="4">
    <location>
        <begin position="139"/>
        <end position="163"/>
    </location>
</feature>
<evidence type="ECO:0000256" key="1">
    <source>
        <dbReference type="ARBA" id="ARBA00022574"/>
    </source>
</evidence>
<dbReference type="Pfam" id="PF00400">
    <property type="entry name" value="WD40"/>
    <property type="match status" value="6"/>
</dbReference>
<dbReference type="InterPro" id="IPR015943">
    <property type="entry name" value="WD40/YVTN_repeat-like_dom_sf"/>
</dbReference>
<feature type="region of interest" description="Disordered" evidence="4">
    <location>
        <begin position="802"/>
        <end position="834"/>
    </location>
</feature>
<dbReference type="PANTHER" id="PTHR19848">
    <property type="entry name" value="WD40 REPEAT PROTEIN"/>
    <property type="match status" value="1"/>
</dbReference>
<keyword evidence="2" id="KW-0677">Repeat</keyword>
<dbReference type="InterPro" id="IPR036322">
    <property type="entry name" value="WD40_repeat_dom_sf"/>
</dbReference>
<keyword evidence="1 3" id="KW-0853">WD repeat</keyword>
<dbReference type="STRING" id="578462.A0A0L0RXS4"/>
<feature type="repeat" description="WD" evidence="3">
    <location>
        <begin position="51"/>
        <end position="83"/>
    </location>
</feature>
<feature type="repeat" description="WD" evidence="3">
    <location>
        <begin position="232"/>
        <end position="268"/>
    </location>
</feature>
<dbReference type="PROSITE" id="PS00678">
    <property type="entry name" value="WD_REPEATS_1"/>
    <property type="match status" value="1"/>
</dbReference>
<feature type="repeat" description="WD" evidence="3">
    <location>
        <begin position="9"/>
        <end position="50"/>
    </location>
</feature>
<gene>
    <name evidence="5" type="ORF">AMAG_01062</name>
</gene>
<protein>
    <recommendedName>
        <fullName evidence="7">Anaphase-promoting complex subunit 4 WD40 domain-containing protein</fullName>
    </recommendedName>
</protein>
<feature type="compositionally biased region" description="Low complexity" evidence="4">
    <location>
        <begin position="139"/>
        <end position="158"/>
    </location>
</feature>
<feature type="compositionally biased region" description="Basic and acidic residues" evidence="4">
    <location>
        <begin position="822"/>
        <end position="831"/>
    </location>
</feature>
<dbReference type="PANTHER" id="PTHR19848:SF8">
    <property type="entry name" value="F-BOX AND WD REPEAT DOMAIN CONTAINING 7"/>
    <property type="match status" value="1"/>
</dbReference>
<dbReference type="InterPro" id="IPR019775">
    <property type="entry name" value="WD40_repeat_CS"/>
</dbReference>
<feature type="region of interest" description="Disordered" evidence="4">
    <location>
        <begin position="413"/>
        <end position="456"/>
    </location>
</feature>
<evidence type="ECO:0008006" key="7">
    <source>
        <dbReference type="Google" id="ProtNLM"/>
    </source>
</evidence>
<dbReference type="SMART" id="SM00320">
    <property type="entry name" value="WD40"/>
    <property type="match status" value="9"/>
</dbReference>
<feature type="compositionally biased region" description="Low complexity" evidence="4">
    <location>
        <begin position="802"/>
        <end position="819"/>
    </location>
</feature>
<evidence type="ECO:0000313" key="6">
    <source>
        <dbReference type="Proteomes" id="UP000054350"/>
    </source>
</evidence>
<evidence type="ECO:0000256" key="2">
    <source>
        <dbReference type="ARBA" id="ARBA00022737"/>
    </source>
</evidence>
<feature type="repeat" description="WD" evidence="3">
    <location>
        <begin position="663"/>
        <end position="695"/>
    </location>
</feature>
<sequence length="868" mass="93795">MELRAFVSQDAHPKPITCVAHNLARREVWTGSEDALIRSWDTDSGRLTSTMDGHAGWVTALVFCKEIKCMASASQDGTVLIWSNNGKILQRLHAGEAVYCMAWNSRRNQLMCGQKGGVRIFQAKDDVHVLHTTATSAAASVPTGSSTTSTSTSMAGTSATGGSGGPGGLVGDLMFDTKDLYLAGSAGASHTDLVSCLMSCEARFYSGGFDRRLIIYESMPHGLQVQVLVTVNDAHDAGITCMEYAKDAENAWIITGSFDRTVKLWSLDGNCLQRFDGFLDSITGLAYVPPVSTLWIACNSLFPVFLDPRSGLNISDFVKADNEKVHDKGASKFKQVHYLADTQEVVAFTARRQLVTWRHNPSAPVTTLESDAVDAMTLTLKDPILIFSGGAHLVQWERTQLNTFMYSREPIAMHAPMPTRGGGGSSTQGRRTSTRSAGPGWRPAGRGSAAPIAATKSSAPRKLTATRMMYYDPLDLLIVGFEEKCIMVWGYQADAGDDLPGSVLAEMGWDVSTRESSVVGGGMANRISGLSLRYQFDTHRDAVTSLGVVAFQGSHYLLSSGWDRRIYVYDLTLGTVVDVFRDIANPLTATSRIESELAADAPILDLSVGASAATIAASRPSKTPAAVADEPGIQFAYASADKLAYVRVFTAPRGDRMPLRGVLQGHEAEVMLIQWNAARMQWVTGSEDKTIRFWDPYTFQCSLVVNNESPVTAMCIDPAGLVVTGSRDHCIRTFDGERLLQRNIGHTDEVRAVAHIPSRKQYVSSSWDGTIRIWNAHGGVKRARRGFDADMYQVPTMGLDSVDSSGSSAAAGRQARVQAKAGGEKADEAPQRQRAVHSAAAARQGLASALGKMEEMYLRTDVAAAETP</sequence>
<name>A0A0L0RXS4_ALLM3</name>
<reference evidence="6" key="2">
    <citation type="submission" date="2009-11" db="EMBL/GenBank/DDBJ databases">
        <title>The Genome Sequence of Allomyces macrogynus strain ATCC 38327.</title>
        <authorList>
            <consortium name="The Broad Institute Genome Sequencing Platform"/>
            <person name="Russ C."/>
            <person name="Cuomo C."/>
            <person name="Shea T."/>
            <person name="Young S.K."/>
            <person name="Zeng Q."/>
            <person name="Koehrsen M."/>
            <person name="Haas B."/>
            <person name="Borodovsky M."/>
            <person name="Guigo R."/>
            <person name="Alvarado L."/>
            <person name="Berlin A."/>
            <person name="Borenstein D."/>
            <person name="Chen Z."/>
            <person name="Engels R."/>
            <person name="Freedman E."/>
            <person name="Gellesch M."/>
            <person name="Goldberg J."/>
            <person name="Griggs A."/>
            <person name="Gujja S."/>
            <person name="Heiman D."/>
            <person name="Hepburn T."/>
            <person name="Howarth C."/>
            <person name="Jen D."/>
            <person name="Larson L."/>
            <person name="Lewis B."/>
            <person name="Mehta T."/>
            <person name="Park D."/>
            <person name="Pearson M."/>
            <person name="Roberts A."/>
            <person name="Saif S."/>
            <person name="Shenoy N."/>
            <person name="Sisk P."/>
            <person name="Stolte C."/>
            <person name="Sykes S."/>
            <person name="Walk T."/>
            <person name="White J."/>
            <person name="Yandava C."/>
            <person name="Burger G."/>
            <person name="Gray M.W."/>
            <person name="Holland P.W.H."/>
            <person name="King N."/>
            <person name="Lang F.B.F."/>
            <person name="Roger A.J."/>
            <person name="Ruiz-Trillo I."/>
            <person name="Lander E."/>
            <person name="Nusbaum C."/>
        </authorList>
    </citation>
    <scope>NUCLEOTIDE SEQUENCE [LARGE SCALE GENOMIC DNA]</scope>
    <source>
        <strain evidence="6">ATCC 38327</strain>
    </source>
</reference>